<reference evidence="3" key="1">
    <citation type="journal article" date="2019" name="Int. J. Syst. Evol. Microbiol.">
        <title>The Global Catalogue of Microorganisms (GCM) 10K type strain sequencing project: providing services to taxonomists for standard genome sequencing and annotation.</title>
        <authorList>
            <consortium name="The Broad Institute Genomics Platform"/>
            <consortium name="The Broad Institute Genome Sequencing Center for Infectious Disease"/>
            <person name="Wu L."/>
            <person name="Ma J."/>
        </authorList>
    </citation>
    <scope>NUCLEOTIDE SEQUENCE [LARGE SCALE GENOMIC DNA]</scope>
    <source>
        <strain evidence="3">JCM 4542</strain>
    </source>
</reference>
<dbReference type="Proteomes" id="UP001500886">
    <property type="component" value="Unassembled WGS sequence"/>
</dbReference>
<keyword evidence="1" id="KW-0732">Signal</keyword>
<name>A0ABP6GBL3_9ACTN</name>
<feature type="signal peptide" evidence="1">
    <location>
        <begin position="1"/>
        <end position="24"/>
    </location>
</feature>
<sequence length="107" mass="11640">MRFPFRRAALTVALGAVALTAVTAAAPSPEPAREAECHTRVRGSHVTARCYNGNATTDRVQLHVQCTHWWDPAMDTAAVAVGPAARVVLAQRCWLQVRRAWVTHTPG</sequence>
<gene>
    <name evidence="2" type="ORF">GCM10010315_41970</name>
</gene>
<organism evidence="2 3">
    <name type="scientific">Streptomyces luteosporeus</name>
    <dbReference type="NCBI Taxonomy" id="173856"/>
    <lineage>
        <taxon>Bacteria</taxon>
        <taxon>Bacillati</taxon>
        <taxon>Actinomycetota</taxon>
        <taxon>Actinomycetes</taxon>
        <taxon>Kitasatosporales</taxon>
        <taxon>Streptomycetaceae</taxon>
        <taxon>Streptomyces</taxon>
    </lineage>
</organism>
<evidence type="ECO:0000313" key="2">
    <source>
        <dbReference type="EMBL" id="GAA2720774.1"/>
    </source>
</evidence>
<dbReference type="RefSeq" id="WP_344436941.1">
    <property type="nucleotide sequence ID" value="NZ_BAAASL010000016.1"/>
</dbReference>
<keyword evidence="3" id="KW-1185">Reference proteome</keyword>
<feature type="chain" id="PRO_5047318901" description="Secreted protein" evidence="1">
    <location>
        <begin position="25"/>
        <end position="107"/>
    </location>
</feature>
<accession>A0ABP6GBL3</accession>
<comment type="caution">
    <text evidence="2">The sequence shown here is derived from an EMBL/GenBank/DDBJ whole genome shotgun (WGS) entry which is preliminary data.</text>
</comment>
<proteinExistence type="predicted"/>
<dbReference type="EMBL" id="BAAASL010000016">
    <property type="protein sequence ID" value="GAA2720774.1"/>
    <property type="molecule type" value="Genomic_DNA"/>
</dbReference>
<protein>
    <recommendedName>
        <fullName evidence="4">Secreted protein</fullName>
    </recommendedName>
</protein>
<evidence type="ECO:0008006" key="4">
    <source>
        <dbReference type="Google" id="ProtNLM"/>
    </source>
</evidence>
<evidence type="ECO:0000256" key="1">
    <source>
        <dbReference type="SAM" id="SignalP"/>
    </source>
</evidence>
<evidence type="ECO:0000313" key="3">
    <source>
        <dbReference type="Proteomes" id="UP001500886"/>
    </source>
</evidence>